<accession>A0AAV8TAN5</accession>
<dbReference type="Gene3D" id="1.20.58.70">
    <property type="match status" value="1"/>
</dbReference>
<keyword evidence="5" id="KW-1185">Reference proteome</keyword>
<dbReference type="GO" id="GO:0016192">
    <property type="term" value="P:vesicle-mediated transport"/>
    <property type="evidence" value="ECO:0007669"/>
    <property type="project" value="InterPro"/>
</dbReference>
<evidence type="ECO:0000256" key="1">
    <source>
        <dbReference type="ARBA" id="ARBA00022927"/>
    </source>
</evidence>
<organism evidence="4 5">
    <name type="scientific">Erythroxylum novogranatense</name>
    <dbReference type="NCBI Taxonomy" id="1862640"/>
    <lineage>
        <taxon>Eukaryota</taxon>
        <taxon>Viridiplantae</taxon>
        <taxon>Streptophyta</taxon>
        <taxon>Embryophyta</taxon>
        <taxon>Tracheophyta</taxon>
        <taxon>Spermatophyta</taxon>
        <taxon>Magnoliopsida</taxon>
        <taxon>eudicotyledons</taxon>
        <taxon>Gunneridae</taxon>
        <taxon>Pentapetalae</taxon>
        <taxon>rosids</taxon>
        <taxon>fabids</taxon>
        <taxon>Malpighiales</taxon>
        <taxon>Erythroxylaceae</taxon>
        <taxon>Erythroxylum</taxon>
    </lineage>
</organism>
<sequence>MSFLDTEASIPLLTKSLRQQEEPRAVAIGIFHINTSLLSFCRLINFLGTPKDTLHLLKTRQPIGELVKETSTELKQPTESHRNEQPTKKINDAKLAKEFRSALNEFQKAKRLAAERETIYAPFVTKQQLISEVNEIFKDLAFLVHEQGLNICKRANKILFWTNATIQTTYIEFCDVIMFGTNNLIKICNINASFI</sequence>
<evidence type="ECO:0000256" key="2">
    <source>
        <dbReference type="SAM" id="MobiDB-lite"/>
    </source>
</evidence>
<feature type="domain" description="Syntaxin N-terminal" evidence="3">
    <location>
        <begin position="26"/>
        <end position="128"/>
    </location>
</feature>
<evidence type="ECO:0000313" key="4">
    <source>
        <dbReference type="EMBL" id="KAJ8763004.1"/>
    </source>
</evidence>
<dbReference type="InterPro" id="IPR010989">
    <property type="entry name" value="SNARE"/>
</dbReference>
<protein>
    <recommendedName>
        <fullName evidence="3">Syntaxin N-terminal domain-containing protein</fullName>
    </recommendedName>
</protein>
<reference evidence="4 5" key="1">
    <citation type="submission" date="2021-09" db="EMBL/GenBank/DDBJ databases">
        <title>Genomic insights and catalytic innovation underlie evolution of tropane alkaloids biosynthesis.</title>
        <authorList>
            <person name="Wang Y.-J."/>
            <person name="Tian T."/>
            <person name="Huang J.-P."/>
            <person name="Huang S.-X."/>
        </authorList>
    </citation>
    <scope>NUCLEOTIDE SEQUENCE [LARGE SCALE GENOMIC DNA]</scope>
    <source>
        <strain evidence="4">KIB-2018</strain>
        <tissue evidence="4">Leaf</tissue>
    </source>
</reference>
<dbReference type="Gene3D" id="1.20.5.110">
    <property type="match status" value="1"/>
</dbReference>
<name>A0AAV8TAN5_9ROSI</name>
<evidence type="ECO:0000259" key="3">
    <source>
        <dbReference type="Pfam" id="PF14523"/>
    </source>
</evidence>
<dbReference type="GO" id="GO:0016020">
    <property type="term" value="C:membrane"/>
    <property type="evidence" value="ECO:0007669"/>
    <property type="project" value="InterPro"/>
</dbReference>
<proteinExistence type="predicted"/>
<dbReference type="Pfam" id="PF14523">
    <property type="entry name" value="Syntaxin_2"/>
    <property type="match status" value="1"/>
</dbReference>
<gene>
    <name evidence="4" type="ORF">K2173_023209</name>
</gene>
<dbReference type="Proteomes" id="UP001159364">
    <property type="component" value="Linkage Group LG06"/>
</dbReference>
<keyword evidence="1" id="KW-0653">Protein transport</keyword>
<comment type="caution">
    <text evidence="4">The sequence shown here is derived from an EMBL/GenBank/DDBJ whole genome shotgun (WGS) entry which is preliminary data.</text>
</comment>
<dbReference type="EMBL" id="JAIWQS010000006">
    <property type="protein sequence ID" value="KAJ8763004.1"/>
    <property type="molecule type" value="Genomic_DNA"/>
</dbReference>
<keyword evidence="1" id="KW-0813">Transport</keyword>
<evidence type="ECO:0000313" key="5">
    <source>
        <dbReference type="Proteomes" id="UP001159364"/>
    </source>
</evidence>
<dbReference type="AlphaFoldDB" id="A0AAV8TAN5"/>
<dbReference type="SUPFAM" id="SSF47661">
    <property type="entry name" value="t-snare proteins"/>
    <property type="match status" value="1"/>
</dbReference>
<dbReference type="InterPro" id="IPR006011">
    <property type="entry name" value="Syntaxin_N"/>
</dbReference>
<feature type="region of interest" description="Disordered" evidence="2">
    <location>
        <begin position="68"/>
        <end position="88"/>
    </location>
</feature>
<dbReference type="GO" id="GO:0015031">
    <property type="term" value="P:protein transport"/>
    <property type="evidence" value="ECO:0007669"/>
    <property type="project" value="UniProtKB-KW"/>
</dbReference>